<feature type="chain" id="PRO_5039056041" description="DUF4430 domain-containing protein" evidence="1">
    <location>
        <begin position="22"/>
        <end position="144"/>
    </location>
</feature>
<evidence type="ECO:0008006" key="4">
    <source>
        <dbReference type="Google" id="ProtNLM"/>
    </source>
</evidence>
<accession>A0A0R1YSJ5</accession>
<feature type="signal peptide" evidence="1">
    <location>
        <begin position="1"/>
        <end position="21"/>
    </location>
</feature>
<name>A0A0R1YSJ5_9LACO</name>
<sequence>MQFKKIWQLGLIAIVATVGFAVSEAPTMAAAKNWRNGMPSVLKGSFTSRYQKTGGYFPTLTVSSKKIIISTQPKVATTLQNLSYKRSTPVSYLIKGTYKNGGRTYLRMMFGTYQGKSRISYRNSHQVNGKLVWTKHYAGWFYQK</sequence>
<evidence type="ECO:0000313" key="3">
    <source>
        <dbReference type="Proteomes" id="UP000051010"/>
    </source>
</evidence>
<evidence type="ECO:0000256" key="1">
    <source>
        <dbReference type="SAM" id="SignalP"/>
    </source>
</evidence>
<dbReference type="Proteomes" id="UP000051010">
    <property type="component" value="Unassembled WGS sequence"/>
</dbReference>
<reference evidence="2 3" key="1">
    <citation type="journal article" date="2015" name="Genome Announc.">
        <title>Expanding the biotechnology potential of lactobacilli through comparative genomics of 213 strains and associated genera.</title>
        <authorList>
            <person name="Sun Z."/>
            <person name="Harris H.M."/>
            <person name="McCann A."/>
            <person name="Guo C."/>
            <person name="Argimon S."/>
            <person name="Zhang W."/>
            <person name="Yang X."/>
            <person name="Jeffery I.B."/>
            <person name="Cooney J.C."/>
            <person name="Kagawa T.F."/>
            <person name="Liu W."/>
            <person name="Song Y."/>
            <person name="Salvetti E."/>
            <person name="Wrobel A."/>
            <person name="Rasinkangas P."/>
            <person name="Parkhill J."/>
            <person name="Rea M.C."/>
            <person name="O'Sullivan O."/>
            <person name="Ritari J."/>
            <person name="Douillard F.P."/>
            <person name="Paul Ross R."/>
            <person name="Yang R."/>
            <person name="Briner A.E."/>
            <person name="Felis G.E."/>
            <person name="de Vos W.M."/>
            <person name="Barrangou R."/>
            <person name="Klaenhammer T.R."/>
            <person name="Caufield P.W."/>
            <person name="Cui Y."/>
            <person name="Zhang H."/>
            <person name="O'Toole P.W."/>
        </authorList>
    </citation>
    <scope>NUCLEOTIDE SEQUENCE [LARGE SCALE GENOMIC DNA]</scope>
    <source>
        <strain evidence="2 3">DSM 18390</strain>
    </source>
</reference>
<dbReference type="EMBL" id="AZFZ01000006">
    <property type="protein sequence ID" value="KRM45071.1"/>
    <property type="molecule type" value="Genomic_DNA"/>
</dbReference>
<keyword evidence="1" id="KW-0732">Signal</keyword>
<organism evidence="2 3">
    <name type="scientific">Lentilactobacillus parafarraginis DSM 18390 = JCM 14109</name>
    <dbReference type="NCBI Taxonomy" id="1423786"/>
    <lineage>
        <taxon>Bacteria</taxon>
        <taxon>Bacillati</taxon>
        <taxon>Bacillota</taxon>
        <taxon>Bacilli</taxon>
        <taxon>Lactobacillales</taxon>
        <taxon>Lactobacillaceae</taxon>
        <taxon>Lentilactobacillus</taxon>
    </lineage>
</organism>
<gene>
    <name evidence="2" type="ORF">FD47_GL002390</name>
</gene>
<protein>
    <recommendedName>
        <fullName evidence="4">DUF4430 domain-containing protein</fullName>
    </recommendedName>
</protein>
<dbReference type="RefSeq" id="WP_054732781.1">
    <property type="nucleotide sequence ID" value="NZ_AZFZ01000006.1"/>
</dbReference>
<dbReference type="PATRIC" id="fig|1423786.4.peg.2508"/>
<dbReference type="AlphaFoldDB" id="A0A0R1YSJ5"/>
<proteinExistence type="predicted"/>
<comment type="caution">
    <text evidence="2">The sequence shown here is derived from an EMBL/GenBank/DDBJ whole genome shotgun (WGS) entry which is preliminary data.</text>
</comment>
<evidence type="ECO:0000313" key="2">
    <source>
        <dbReference type="EMBL" id="KRM45071.1"/>
    </source>
</evidence>